<name>A0ABR5YS56_9ENTR</name>
<keyword evidence="1" id="KW-0812">Transmembrane</keyword>
<feature type="transmembrane region" description="Helical" evidence="1">
    <location>
        <begin position="107"/>
        <end position="126"/>
    </location>
</feature>
<protein>
    <recommendedName>
        <fullName evidence="4">Conjugal transfer protein TraS</fullName>
    </recommendedName>
</protein>
<dbReference type="Proteomes" id="UP000076880">
    <property type="component" value="Unassembled WGS sequence"/>
</dbReference>
<keyword evidence="1" id="KW-1133">Transmembrane helix</keyword>
<reference evidence="3" key="1">
    <citation type="submission" date="2016-03" db="EMBL/GenBank/DDBJ databases">
        <title>WGS of SAMN04393274.</title>
        <authorList>
            <person name="Adams M."/>
            <person name="Sutton G."/>
            <person name="Nelson K."/>
            <person name="Thaden J."/>
            <person name="Fowler V."/>
            <person name="Mccorrison J."/>
            <person name="Sanka R."/>
            <person name="Brinkac L."/>
            <person name="Nierman W."/>
        </authorList>
    </citation>
    <scope>NUCLEOTIDE SEQUENCE [LARGE SCALE GENOMIC DNA]</scope>
    <source>
        <strain evidence="3">GN06232</strain>
    </source>
</reference>
<feature type="transmembrane region" description="Helical" evidence="1">
    <location>
        <begin position="64"/>
        <end position="86"/>
    </location>
</feature>
<dbReference type="EMBL" id="LVVA01000005">
    <property type="protein sequence ID" value="KZR34923.1"/>
    <property type="molecule type" value="Genomic_DNA"/>
</dbReference>
<evidence type="ECO:0000256" key="1">
    <source>
        <dbReference type="SAM" id="Phobius"/>
    </source>
</evidence>
<keyword evidence="1" id="KW-0472">Membrane</keyword>
<dbReference type="RefSeq" id="WP_063449750.1">
    <property type="nucleotide sequence ID" value="NZ_LVVA01000005.1"/>
</dbReference>
<evidence type="ECO:0008006" key="4">
    <source>
        <dbReference type="Google" id="ProtNLM"/>
    </source>
</evidence>
<sequence>MLTHKIIQGEIEELKLILTEKDLTIPSFWSCIWPGLICMFWFLLSSYFSYGVSDLSTGLDRTASMIFAAVVGVFSIIATANTRSLFLSLPESFRKRSLFFGFLAKKCKAYGVAIFAIFPCLSFFSAYNGINVVVFIVVTGFSLLLTLMVMNIDLGRYQLATLTSVIESVRNKGIKLQ</sequence>
<feature type="transmembrane region" description="Helical" evidence="1">
    <location>
        <begin position="23"/>
        <end position="44"/>
    </location>
</feature>
<accession>A0ABR5YS56</accession>
<keyword evidence="3" id="KW-1185">Reference proteome</keyword>
<evidence type="ECO:0000313" key="2">
    <source>
        <dbReference type="EMBL" id="KZR34923.1"/>
    </source>
</evidence>
<comment type="caution">
    <text evidence="2">The sequence shown here is derived from an EMBL/GenBank/DDBJ whole genome shotgun (WGS) entry which is preliminary data.</text>
</comment>
<gene>
    <name evidence="2" type="ORF">A3466_17860</name>
</gene>
<proteinExistence type="predicted"/>
<feature type="transmembrane region" description="Helical" evidence="1">
    <location>
        <begin position="132"/>
        <end position="152"/>
    </location>
</feature>
<organism evidence="2 3">
    <name type="scientific">Enterobacter genomosp. S</name>
    <dbReference type="NCBI Taxonomy" id="2364151"/>
    <lineage>
        <taxon>Bacteria</taxon>
        <taxon>Pseudomonadati</taxon>
        <taxon>Pseudomonadota</taxon>
        <taxon>Gammaproteobacteria</taxon>
        <taxon>Enterobacterales</taxon>
        <taxon>Enterobacteriaceae</taxon>
        <taxon>Enterobacter</taxon>
        <taxon>Enterobacter cloacae complex</taxon>
        <taxon>Enterobacter cloacae complex clade S</taxon>
    </lineage>
</organism>
<evidence type="ECO:0000313" key="3">
    <source>
        <dbReference type="Proteomes" id="UP000076880"/>
    </source>
</evidence>